<reference evidence="1 2" key="1">
    <citation type="submission" date="2020-04" db="EMBL/GenBank/DDBJ databases">
        <authorList>
            <person name="Alioto T."/>
            <person name="Alioto T."/>
            <person name="Gomez Garrido J."/>
        </authorList>
    </citation>
    <scope>NUCLEOTIDE SEQUENCE [LARGE SCALE GENOMIC DNA]</scope>
</reference>
<dbReference type="PROSITE" id="PS50143">
    <property type="entry name" value="BIR_REPEAT_2"/>
    <property type="match status" value="2"/>
</dbReference>
<dbReference type="CDD" id="cd00022">
    <property type="entry name" value="BIR"/>
    <property type="match status" value="1"/>
</dbReference>
<dbReference type="Pfam" id="PF00653">
    <property type="entry name" value="BIR"/>
    <property type="match status" value="1"/>
</dbReference>
<evidence type="ECO:0000313" key="1">
    <source>
        <dbReference type="EMBL" id="CAB3359853.1"/>
    </source>
</evidence>
<dbReference type="Gene3D" id="1.10.1170.10">
    <property type="entry name" value="Inhibitor Of Apoptosis Protein (2mihbC-IAP-1), Chain A"/>
    <property type="match status" value="2"/>
</dbReference>
<dbReference type="GO" id="GO:0005737">
    <property type="term" value="C:cytoplasm"/>
    <property type="evidence" value="ECO:0007669"/>
    <property type="project" value="TreeGrafter"/>
</dbReference>
<dbReference type="SMART" id="SM00238">
    <property type="entry name" value="BIR"/>
    <property type="match status" value="1"/>
</dbReference>
<comment type="caution">
    <text evidence="1">The sequence shown here is derived from an EMBL/GenBank/DDBJ whole genome shotgun (WGS) entry which is preliminary data.</text>
</comment>
<dbReference type="AlphaFoldDB" id="A0A8S1BLM2"/>
<dbReference type="InterPro" id="IPR001370">
    <property type="entry name" value="BIR_rpt"/>
</dbReference>
<proteinExistence type="predicted"/>
<accession>A0A8S1BLM2</accession>
<organism evidence="1 2">
    <name type="scientific">Cloeon dipterum</name>
    <dbReference type="NCBI Taxonomy" id="197152"/>
    <lineage>
        <taxon>Eukaryota</taxon>
        <taxon>Metazoa</taxon>
        <taxon>Ecdysozoa</taxon>
        <taxon>Arthropoda</taxon>
        <taxon>Hexapoda</taxon>
        <taxon>Insecta</taxon>
        <taxon>Pterygota</taxon>
        <taxon>Palaeoptera</taxon>
        <taxon>Ephemeroptera</taxon>
        <taxon>Pisciforma</taxon>
        <taxon>Baetidae</taxon>
        <taxon>Cloeon</taxon>
    </lineage>
</organism>
<dbReference type="Proteomes" id="UP000494165">
    <property type="component" value="Unassembled WGS sequence"/>
</dbReference>
<evidence type="ECO:0000313" key="2">
    <source>
        <dbReference type="Proteomes" id="UP000494165"/>
    </source>
</evidence>
<dbReference type="SUPFAM" id="SSF57924">
    <property type="entry name" value="Inhibitor of apoptosis (IAP) repeat"/>
    <property type="match status" value="2"/>
</dbReference>
<dbReference type="InterPro" id="IPR050784">
    <property type="entry name" value="IAP"/>
</dbReference>
<dbReference type="PANTHER" id="PTHR10044">
    <property type="entry name" value="INHIBITOR OF APOPTOSIS"/>
    <property type="match status" value="1"/>
</dbReference>
<protein>
    <submittedName>
        <fullName evidence="1">Uncharacterized protein</fullName>
    </submittedName>
</protein>
<gene>
    <name evidence="1" type="ORF">CLODIP_2_CD07845</name>
</gene>
<name>A0A8S1BLM2_9INSE</name>
<keyword evidence="2" id="KW-1185">Reference proteome</keyword>
<dbReference type="OrthoDB" id="5855668at2759"/>
<dbReference type="PANTHER" id="PTHR10044:SF139">
    <property type="entry name" value="DEATH-ASSOCIATED INHIBITOR OF APOPTOSIS 2"/>
    <property type="match status" value="1"/>
</dbReference>
<sequence>MARSCHKKVALNESRSWNGDEKRPLVPSNTLEKLNLHISIHRYLTFPMNFCEGSPSIRVHLANAGLYMSHDERTLFCAFCDLKINHFDHLGGQDISTEEDFDDVHQQLSKDCPLYCSDETENILFEPSKVLDYRFEAFRLFSLLNANWVPTISPYDLAHSGFYYVGDLDNCRCCFCKLEVRGWELGDVADMEHRRWFPNCPFMTGKLVGNVKIGDELSPASSSTIQRPMDQANPFIKSFRINPCKSLYEYPLIGFSPKWVEFKYTLQHVNT</sequence>
<dbReference type="GO" id="GO:0005634">
    <property type="term" value="C:nucleus"/>
    <property type="evidence" value="ECO:0007669"/>
    <property type="project" value="TreeGrafter"/>
</dbReference>
<dbReference type="EMBL" id="CADEPI010000002">
    <property type="protein sequence ID" value="CAB3359853.1"/>
    <property type="molecule type" value="Genomic_DNA"/>
</dbReference>